<dbReference type="AlphaFoldDB" id="A0A4U5LVR8"/>
<evidence type="ECO:0000259" key="7">
    <source>
        <dbReference type="PROSITE" id="PS50262"/>
    </source>
</evidence>
<keyword evidence="4 6" id="KW-0472">Membrane</keyword>
<gene>
    <name evidence="8" type="ORF">L596_027528</name>
</gene>
<evidence type="ECO:0000256" key="6">
    <source>
        <dbReference type="SAM" id="Phobius"/>
    </source>
</evidence>
<evidence type="ECO:0000313" key="9">
    <source>
        <dbReference type="Proteomes" id="UP000298663"/>
    </source>
</evidence>
<comment type="caution">
    <text evidence="8">The sequence shown here is derived from an EMBL/GenBank/DDBJ whole genome shotgun (WGS) entry which is preliminary data.</text>
</comment>
<dbReference type="PANTHER" id="PTHR46709">
    <property type="entry name" value="PROTEIN CBG23488-RELATED"/>
    <property type="match status" value="1"/>
</dbReference>
<feature type="transmembrane region" description="Helical" evidence="6">
    <location>
        <begin position="147"/>
        <end position="165"/>
    </location>
</feature>
<dbReference type="CDD" id="cd14978">
    <property type="entry name" value="7tmA_FMRFamide_R-like"/>
    <property type="match status" value="1"/>
</dbReference>
<proteinExistence type="predicted"/>
<reference evidence="8 9" key="2">
    <citation type="journal article" date="2019" name="G3 (Bethesda)">
        <title>Hybrid Assembly of the Genome of the Entomopathogenic Nematode Steinernema carpocapsae Identifies the X-Chromosome.</title>
        <authorList>
            <person name="Serra L."/>
            <person name="Macchietto M."/>
            <person name="Macias-Munoz A."/>
            <person name="McGill C.J."/>
            <person name="Rodriguez I.M."/>
            <person name="Rodriguez B."/>
            <person name="Murad R."/>
            <person name="Mortazavi A."/>
        </authorList>
    </citation>
    <scope>NUCLEOTIDE SEQUENCE [LARGE SCALE GENOMIC DNA]</scope>
    <source>
        <strain evidence="8 9">ALL</strain>
    </source>
</reference>
<feature type="transmembrane region" description="Helical" evidence="6">
    <location>
        <begin position="24"/>
        <end position="48"/>
    </location>
</feature>
<keyword evidence="2 6" id="KW-0812">Transmembrane</keyword>
<dbReference type="GO" id="GO:0016020">
    <property type="term" value="C:membrane"/>
    <property type="evidence" value="ECO:0007669"/>
    <property type="project" value="UniProtKB-SubCell"/>
</dbReference>
<dbReference type="Proteomes" id="UP000298663">
    <property type="component" value="Unassembled WGS sequence"/>
</dbReference>
<comment type="subcellular location">
    <subcellularLocation>
        <location evidence="1">Membrane</location>
    </subcellularLocation>
</comment>
<name>A0A4U5LVR8_STECR</name>
<keyword evidence="3 6" id="KW-1133">Transmembrane helix</keyword>
<feature type="transmembrane region" description="Helical" evidence="6">
    <location>
        <begin position="255"/>
        <end position="279"/>
    </location>
</feature>
<dbReference type="Pfam" id="PF00001">
    <property type="entry name" value="7tm_1"/>
    <property type="match status" value="1"/>
</dbReference>
<keyword evidence="9" id="KW-1185">Reference proteome</keyword>
<feature type="transmembrane region" description="Helical" evidence="6">
    <location>
        <begin position="60"/>
        <end position="80"/>
    </location>
</feature>
<dbReference type="InterPro" id="IPR017452">
    <property type="entry name" value="GPCR_Rhodpsn_7TM"/>
</dbReference>
<sequence length="399" mass="46013">MTNDTSPPEDSCFYQTPRFLTERFILVTVVGTSIAIVGVIENVFLFFMLARKRDHRNSHLLYLMLLAFFDVFVSGAYIPLMSFSLLLDYVESVVLLRAWFAYMVPMITISHIAMTSSSFLILAASFERYINTVMPNRMRCLKKYRRQIAGVAVVLGVITKVSLAFEFNITFNAECVGTMSEYALLLSPLAMDHHYNLVWRLWFRNILTILLPFFALAFMNMRIVAVLQKTDFELLTVQKLSEAQRKSRVRAATRTLLLVVFMYLFSNVLNVIVTIWEYIDMNSLSIDFLPFYIFSVDIVSLLTILAGALRLPIYLTCQPHIRKEFADYVKMKLHPRQPQVCQQRVQSRFIVAGRTAQKNVGDRLHGDPDKDRGGADQAPPFRKHRNRVGSLVRLLRKHQ</sequence>
<evidence type="ECO:0000256" key="3">
    <source>
        <dbReference type="ARBA" id="ARBA00022989"/>
    </source>
</evidence>
<dbReference type="Gene3D" id="1.20.1070.10">
    <property type="entry name" value="Rhodopsin 7-helix transmembrane proteins"/>
    <property type="match status" value="1"/>
</dbReference>
<dbReference type="EMBL" id="AZBU02000011">
    <property type="protein sequence ID" value="TKR60251.1"/>
    <property type="molecule type" value="Genomic_DNA"/>
</dbReference>
<feature type="transmembrane region" description="Helical" evidence="6">
    <location>
        <begin position="291"/>
        <end position="313"/>
    </location>
</feature>
<dbReference type="GO" id="GO:0004930">
    <property type="term" value="F:G protein-coupled receptor activity"/>
    <property type="evidence" value="ECO:0007669"/>
    <property type="project" value="InterPro"/>
</dbReference>
<evidence type="ECO:0000313" key="8">
    <source>
        <dbReference type="EMBL" id="TKR60251.1"/>
    </source>
</evidence>
<evidence type="ECO:0000256" key="1">
    <source>
        <dbReference type="ARBA" id="ARBA00004370"/>
    </source>
</evidence>
<feature type="region of interest" description="Disordered" evidence="5">
    <location>
        <begin position="358"/>
        <end position="385"/>
    </location>
</feature>
<protein>
    <recommendedName>
        <fullName evidence="7">G-protein coupled receptors family 1 profile domain-containing protein</fullName>
    </recommendedName>
</protein>
<reference evidence="8 9" key="1">
    <citation type="journal article" date="2015" name="Genome Biol.">
        <title>Comparative genomics of Steinernema reveals deeply conserved gene regulatory networks.</title>
        <authorList>
            <person name="Dillman A.R."/>
            <person name="Macchietto M."/>
            <person name="Porter C.F."/>
            <person name="Rogers A."/>
            <person name="Williams B."/>
            <person name="Antoshechkin I."/>
            <person name="Lee M.M."/>
            <person name="Goodwin Z."/>
            <person name="Lu X."/>
            <person name="Lewis E.E."/>
            <person name="Goodrich-Blair H."/>
            <person name="Stock S.P."/>
            <person name="Adams B.J."/>
            <person name="Sternberg P.W."/>
            <person name="Mortazavi A."/>
        </authorList>
    </citation>
    <scope>NUCLEOTIDE SEQUENCE [LARGE SCALE GENOMIC DNA]</scope>
    <source>
        <strain evidence="8 9">ALL</strain>
    </source>
</reference>
<evidence type="ECO:0000256" key="5">
    <source>
        <dbReference type="SAM" id="MobiDB-lite"/>
    </source>
</evidence>
<dbReference type="InterPro" id="IPR000276">
    <property type="entry name" value="GPCR_Rhodpsn"/>
</dbReference>
<feature type="domain" description="G-protein coupled receptors family 1 profile" evidence="7">
    <location>
        <begin position="41"/>
        <end position="314"/>
    </location>
</feature>
<feature type="transmembrane region" description="Helical" evidence="6">
    <location>
        <begin position="201"/>
        <end position="219"/>
    </location>
</feature>
<dbReference type="OrthoDB" id="5783891at2759"/>
<dbReference type="PANTHER" id="PTHR46709:SF4">
    <property type="entry name" value="G-PROTEIN COUPLED RECEPTORS FAMILY 1 PROFILE DOMAIN-CONTAINING PROTEIN"/>
    <property type="match status" value="1"/>
</dbReference>
<organism evidence="8 9">
    <name type="scientific">Steinernema carpocapsae</name>
    <name type="common">Entomopathogenic nematode</name>
    <dbReference type="NCBI Taxonomy" id="34508"/>
    <lineage>
        <taxon>Eukaryota</taxon>
        <taxon>Metazoa</taxon>
        <taxon>Ecdysozoa</taxon>
        <taxon>Nematoda</taxon>
        <taxon>Chromadorea</taxon>
        <taxon>Rhabditida</taxon>
        <taxon>Tylenchina</taxon>
        <taxon>Panagrolaimomorpha</taxon>
        <taxon>Strongyloidoidea</taxon>
        <taxon>Steinernematidae</taxon>
        <taxon>Steinernema</taxon>
    </lineage>
</organism>
<dbReference type="PROSITE" id="PS50262">
    <property type="entry name" value="G_PROTEIN_RECEP_F1_2"/>
    <property type="match status" value="1"/>
</dbReference>
<evidence type="ECO:0000256" key="4">
    <source>
        <dbReference type="ARBA" id="ARBA00023136"/>
    </source>
</evidence>
<accession>A0A4U5LVR8</accession>
<evidence type="ECO:0000256" key="2">
    <source>
        <dbReference type="ARBA" id="ARBA00022692"/>
    </source>
</evidence>
<feature type="compositionally biased region" description="Basic and acidic residues" evidence="5">
    <location>
        <begin position="360"/>
        <end position="374"/>
    </location>
</feature>
<dbReference type="SUPFAM" id="SSF81321">
    <property type="entry name" value="Family A G protein-coupled receptor-like"/>
    <property type="match status" value="1"/>
</dbReference>
<feature type="transmembrane region" description="Helical" evidence="6">
    <location>
        <begin position="100"/>
        <end position="126"/>
    </location>
</feature>